<organism evidence="1 2">
    <name type="scientific">Oceanirhabdus seepicola</name>
    <dbReference type="NCBI Taxonomy" id="2828781"/>
    <lineage>
        <taxon>Bacteria</taxon>
        <taxon>Bacillati</taxon>
        <taxon>Bacillota</taxon>
        <taxon>Clostridia</taxon>
        <taxon>Eubacteriales</taxon>
        <taxon>Clostridiaceae</taxon>
        <taxon>Oceanirhabdus</taxon>
    </lineage>
</organism>
<protein>
    <submittedName>
        <fullName evidence="1">Uncharacterized protein</fullName>
    </submittedName>
</protein>
<reference evidence="1" key="2">
    <citation type="submission" date="2021-04" db="EMBL/GenBank/DDBJ databases">
        <authorList>
            <person name="Dong X."/>
        </authorList>
    </citation>
    <scope>NUCLEOTIDE SEQUENCE</scope>
    <source>
        <strain evidence="1">ZWT</strain>
    </source>
</reference>
<reference evidence="1" key="1">
    <citation type="journal article" date="2021" name="mSystems">
        <title>Bacteria and Archaea Synergistically Convert Glycine Betaine to Biogenic Methane in the Formosa Cold Seep of the South China Sea.</title>
        <authorList>
            <person name="Li L."/>
            <person name="Zhang W."/>
            <person name="Zhang S."/>
            <person name="Song L."/>
            <person name="Sun Q."/>
            <person name="Zhang H."/>
            <person name="Xiang H."/>
            <person name="Dong X."/>
        </authorList>
    </citation>
    <scope>NUCLEOTIDE SEQUENCE</scope>
    <source>
        <strain evidence="1">ZWT</strain>
    </source>
</reference>
<keyword evidence="2" id="KW-1185">Reference proteome</keyword>
<comment type="caution">
    <text evidence="1">The sequence shown here is derived from an EMBL/GenBank/DDBJ whole genome shotgun (WGS) entry which is preliminary data.</text>
</comment>
<evidence type="ECO:0000313" key="2">
    <source>
        <dbReference type="Proteomes" id="UP001056429"/>
    </source>
</evidence>
<dbReference type="Proteomes" id="UP001056429">
    <property type="component" value="Unassembled WGS sequence"/>
</dbReference>
<dbReference type="RefSeq" id="WP_250860314.1">
    <property type="nucleotide sequence ID" value="NZ_JAGSOJ010000003.1"/>
</dbReference>
<dbReference type="AlphaFoldDB" id="A0A9J6P6T8"/>
<accession>A0A9J6P6T8</accession>
<proteinExistence type="predicted"/>
<gene>
    <name evidence="1" type="ORF">KDK92_15850</name>
</gene>
<sequence>MKGDHGDKVDMVRDLLRQGKGMIEIMNFTKLSSEEFTAIKNKLDDKKEKEFNDRLI</sequence>
<evidence type="ECO:0000313" key="1">
    <source>
        <dbReference type="EMBL" id="MCM1991208.1"/>
    </source>
</evidence>
<name>A0A9J6P6T8_9CLOT</name>
<dbReference type="EMBL" id="JAGSOJ010000003">
    <property type="protein sequence ID" value="MCM1991208.1"/>
    <property type="molecule type" value="Genomic_DNA"/>
</dbReference>